<accession>A0A0M2F702</accession>
<evidence type="ECO:0000313" key="2">
    <source>
        <dbReference type="Proteomes" id="UP000029435"/>
    </source>
</evidence>
<sequence length="78" mass="8215">MKLAVQSDWLQWREKEPHGGMISEGGRPLCDGQVKRGGVTLGAATHNEICGTSITDIVSIDVGDAGGVVILISYGLLH</sequence>
<proteinExistence type="predicted"/>
<gene>
    <name evidence="1" type="ORF">KU74_06265</name>
</gene>
<comment type="caution">
    <text evidence="1">The sequence shown here is derived from an EMBL/GenBank/DDBJ whole genome shotgun (WGS) entry which is preliminary data.</text>
</comment>
<evidence type="ECO:0000313" key="1">
    <source>
        <dbReference type="EMBL" id="KGA36072.1"/>
    </source>
</evidence>
<name>A0A0M2F702_9GAMM</name>
<protein>
    <submittedName>
        <fullName evidence="1">Uncharacterized protein</fullName>
    </submittedName>
</protein>
<organism evidence="1 2">
    <name type="scientific">Pectobacterium brasiliense</name>
    <dbReference type="NCBI Taxonomy" id="180957"/>
    <lineage>
        <taxon>Bacteria</taxon>
        <taxon>Pseudomonadati</taxon>
        <taxon>Pseudomonadota</taxon>
        <taxon>Gammaproteobacteria</taxon>
        <taxon>Enterobacterales</taxon>
        <taxon>Pectobacteriaceae</taxon>
        <taxon>Pectobacterium</taxon>
    </lineage>
</organism>
<dbReference type="AlphaFoldDB" id="A0A0M2F702"/>
<dbReference type="EMBL" id="JQOD01000001">
    <property type="protein sequence ID" value="KGA36072.1"/>
    <property type="molecule type" value="Genomic_DNA"/>
</dbReference>
<reference evidence="1 2" key="1">
    <citation type="submission" date="2014-08" db="EMBL/GenBank/DDBJ databases">
        <title>Genome sequences of NCPPB Pectobacterium isolates.</title>
        <authorList>
            <person name="Glover R.H."/>
            <person name="Sapp M."/>
            <person name="Elphinstone J."/>
        </authorList>
    </citation>
    <scope>NUCLEOTIDE SEQUENCE [LARGE SCALE GENOMIC DNA]</scope>
    <source>
        <strain evidence="1 2">LMG 21372</strain>
    </source>
</reference>
<dbReference type="Proteomes" id="UP000029435">
    <property type="component" value="Unassembled WGS sequence"/>
</dbReference>